<keyword evidence="3" id="KW-1185">Reference proteome</keyword>
<keyword evidence="1" id="KW-0472">Membrane</keyword>
<keyword evidence="1" id="KW-1133">Transmembrane helix</keyword>
<organism evidence="2 3">
    <name type="scientific">Caulobacter phage CcrBL10</name>
    <dbReference type="NCBI Taxonomy" id="2283269"/>
    <lineage>
        <taxon>Viruses</taxon>
        <taxon>Duplodnaviria</taxon>
        <taxon>Heunggongvirae</taxon>
        <taxon>Uroviricota</taxon>
        <taxon>Caudoviricetes</taxon>
        <taxon>Jeanschmidtviridae</taxon>
        <taxon>Poindextervirus</taxon>
        <taxon>Poindextervirus BL10</taxon>
    </lineage>
</organism>
<feature type="transmembrane region" description="Helical" evidence="1">
    <location>
        <begin position="43"/>
        <end position="72"/>
    </location>
</feature>
<reference evidence="2 3" key="1">
    <citation type="submission" date="2018-07" db="EMBL/GenBank/DDBJ databases">
        <title>Giant CbK-like Caulobacter bacteriophages have genetically divergent genomes.</title>
        <authorList>
            <person name="Wilson K.M."/>
            <person name="Ely B."/>
        </authorList>
    </citation>
    <scope>NUCLEOTIDE SEQUENCE [LARGE SCALE GENOMIC DNA]</scope>
</reference>
<evidence type="ECO:0000313" key="3">
    <source>
        <dbReference type="Proteomes" id="UP000258997"/>
    </source>
</evidence>
<feature type="transmembrane region" description="Helical" evidence="1">
    <location>
        <begin position="5"/>
        <end position="23"/>
    </location>
</feature>
<gene>
    <name evidence="2" type="ORF">CcrBL10_gp167c</name>
</gene>
<keyword evidence="1" id="KW-0812">Transmembrane</keyword>
<evidence type="ECO:0000313" key="2">
    <source>
        <dbReference type="EMBL" id="AXQ68371.1"/>
    </source>
</evidence>
<name>A0A385E942_9CAUD</name>
<dbReference type="Proteomes" id="UP000258997">
    <property type="component" value="Segment"/>
</dbReference>
<evidence type="ECO:0000256" key="1">
    <source>
        <dbReference type="SAM" id="Phobius"/>
    </source>
</evidence>
<sequence>MKYILFSLVVGVIAGLGALFWAIKHETKDGVLKLSDAVGAVFLGVFVFLGVTFAWPLAVPGFLIALAIWFFVNKGSKHGHAA</sequence>
<proteinExistence type="predicted"/>
<protein>
    <submittedName>
        <fullName evidence="2">Uncharacterized protein</fullName>
    </submittedName>
</protein>
<accession>A0A385E942</accession>
<dbReference type="EMBL" id="MH588544">
    <property type="protein sequence ID" value="AXQ68371.1"/>
    <property type="molecule type" value="Genomic_DNA"/>
</dbReference>